<proteinExistence type="inferred from homology"/>
<keyword evidence="5" id="KW-0804">Transcription</keyword>
<dbReference type="SUPFAM" id="SSF52540">
    <property type="entry name" value="P-loop containing nucleoside triphosphate hydrolases"/>
    <property type="match status" value="1"/>
</dbReference>
<dbReference type="Gene3D" id="1.25.40.10">
    <property type="entry name" value="Tetratricopeptide repeat domain"/>
    <property type="match status" value="2"/>
</dbReference>
<dbReference type="PRINTS" id="PR00364">
    <property type="entry name" value="DISEASERSIST"/>
</dbReference>
<sequence>MRVDVPRVEFKVLGPLEAVADGRALPLGGPKQRTLLATLLVNANTAVSADRLCDEIWGESPPASAHANVRSYVAALRRVLGPASGEDRLSLGHRGYQLRVDPDELDLYRFEDLVARGRVALAEGDQRRAVCNLREALALWRGRAFDRVTHHEALQIEVARVEEARLTAFEDYAETRLALGEHRELVGQLLAQVERDPLRESLWAKLMVAQYRCHRPGDALKSYALARAALRDELGLEPGDELRGLHRAVLTRDPALGDAPGRPVQPVRPVAVWRPDPRLPSDIADFTGRDLVMSRAAALLELAAARPVGALPSAGPSAGPAPAASVVVLTGPPGVGKTTLATRLAHLLRHAFPDGQLFLHLDGARGPRRTPAALLAELLRRAGVPGSSVPRATVDRVAMFRSLAADRKALVVLDDVRDADQIRPLLTGAPECAVLATSRNRLAGLDGAHLIDIAPFDDEEAATLLCRIIGTRRLAVEPEATEQVLAGCAGLPLALRVAGAALASRPHWRVSCLADRLAEARGCPEEHRHPAGELTAHVWLAATYRDLPSDAARAFRAIGMLPSPEFPAWALTALLTAPPGDRPADPDPHPSHEPGAGSGRTTDALLAALLEANLVRVARVDGQGRPRYRTHELLHAYAAERALAEESEEWRRAAVARLLDDCLCRVRAAAERLVRAGTGDVAGTGPGTGEPQRAATDDPFGWLESERPGLVTAVEFAAASGYGAQTAELAAVMEDICHQRNWWDEWERVAEAALDRATADGDPVAAAVAQGSLARALAVRGQVDEAVTRWAPAIERLDELGEEHHAARLRTHRSFAVADRGMAALAHEDAETAAAVMERLGDAHGRVVALRSLGSALLCRQREAAAIDVLEPALEAAERLGHPLALADVLQMLARAEIGHGRFGRAARHLHRALAGFRMVRHRPGEAYALLTLGQMHVGLGLDQAPRALGPLGEAASIFAELGERRGAALTAYWLGRTHAALGDPGRGAGHLAEALAGFRGLRMPYWAERARLEIAAARTGTPARPLAQGTPSA</sequence>
<dbReference type="Proteomes" id="UP000267900">
    <property type="component" value="Chromosome"/>
</dbReference>
<keyword evidence="4 6" id="KW-0238">DNA-binding</keyword>
<dbReference type="PANTHER" id="PTHR35807:SF1">
    <property type="entry name" value="TRANSCRIPTIONAL REGULATOR REDD"/>
    <property type="match status" value="1"/>
</dbReference>
<evidence type="ECO:0000313" key="9">
    <source>
        <dbReference type="EMBL" id="AZQ75143.1"/>
    </source>
</evidence>
<dbReference type="PROSITE" id="PS51755">
    <property type="entry name" value="OMPR_PHOB"/>
    <property type="match status" value="1"/>
</dbReference>
<dbReference type="InterPro" id="IPR011990">
    <property type="entry name" value="TPR-like_helical_dom_sf"/>
</dbReference>
<evidence type="ECO:0000256" key="7">
    <source>
        <dbReference type="SAM" id="MobiDB-lite"/>
    </source>
</evidence>
<evidence type="ECO:0000256" key="2">
    <source>
        <dbReference type="ARBA" id="ARBA00023012"/>
    </source>
</evidence>
<evidence type="ECO:0000256" key="6">
    <source>
        <dbReference type="PROSITE-ProRule" id="PRU01091"/>
    </source>
</evidence>
<dbReference type="GO" id="GO:0000160">
    <property type="term" value="P:phosphorelay signal transduction system"/>
    <property type="evidence" value="ECO:0007669"/>
    <property type="project" value="UniProtKB-KW"/>
</dbReference>
<feature type="DNA-binding region" description="OmpR/PhoB-type" evidence="6">
    <location>
        <begin position="1"/>
        <end position="100"/>
    </location>
</feature>
<dbReference type="OrthoDB" id="7628974at2"/>
<dbReference type="PANTHER" id="PTHR35807">
    <property type="entry name" value="TRANSCRIPTIONAL REGULATOR REDD-RELATED"/>
    <property type="match status" value="1"/>
</dbReference>
<feature type="region of interest" description="Disordered" evidence="7">
    <location>
        <begin position="577"/>
        <end position="600"/>
    </location>
</feature>
<dbReference type="Gene3D" id="1.10.8.430">
    <property type="entry name" value="Helical domain of apoptotic protease-activating factors"/>
    <property type="match status" value="1"/>
</dbReference>
<organism evidence="9 10">
    <name type="scientific">Streptomyces luteoverticillatus</name>
    <name type="common">Streptoverticillium luteoverticillatus</name>
    <dbReference type="NCBI Taxonomy" id="66425"/>
    <lineage>
        <taxon>Bacteria</taxon>
        <taxon>Bacillati</taxon>
        <taxon>Actinomycetota</taxon>
        <taxon>Actinomycetes</taxon>
        <taxon>Kitasatosporales</taxon>
        <taxon>Streptomycetaceae</taxon>
        <taxon>Streptomyces</taxon>
    </lineage>
</organism>
<comment type="similarity">
    <text evidence="1">Belongs to the AfsR/DnrI/RedD regulatory family.</text>
</comment>
<reference evidence="9 10" key="1">
    <citation type="submission" date="2018-12" db="EMBL/GenBank/DDBJ databases">
        <title>The whole draft genome of Streptomyce luteoverticillatus CGMCC 15060.</title>
        <authorList>
            <person name="Feng Z."/>
            <person name="Chen G."/>
            <person name="Zhang J."/>
            <person name="Zhu H."/>
            <person name="Yu X."/>
            <person name="Zhang W."/>
            <person name="Zhang X."/>
        </authorList>
    </citation>
    <scope>NUCLEOTIDE SEQUENCE [LARGE SCALE GENOMIC DNA]</scope>
    <source>
        <strain evidence="9 10">CGMCC 15060</strain>
    </source>
</reference>
<dbReference type="SUPFAM" id="SSF48452">
    <property type="entry name" value="TPR-like"/>
    <property type="match status" value="3"/>
</dbReference>
<dbReference type="InterPro" id="IPR001867">
    <property type="entry name" value="OmpR/PhoB-type_DNA-bd"/>
</dbReference>
<dbReference type="InterPro" id="IPR007111">
    <property type="entry name" value="NACHT_NTPase"/>
</dbReference>
<evidence type="ECO:0000256" key="3">
    <source>
        <dbReference type="ARBA" id="ARBA00023015"/>
    </source>
</evidence>
<protein>
    <submittedName>
        <fullName evidence="9">NACHT domain-containing protein</fullName>
    </submittedName>
</protein>
<dbReference type="InterPro" id="IPR051677">
    <property type="entry name" value="AfsR-DnrI-RedD_regulator"/>
</dbReference>
<feature type="compositionally biased region" description="Basic and acidic residues" evidence="7">
    <location>
        <begin position="582"/>
        <end position="592"/>
    </location>
</feature>
<dbReference type="GO" id="GO:0006355">
    <property type="term" value="P:regulation of DNA-templated transcription"/>
    <property type="evidence" value="ECO:0007669"/>
    <property type="project" value="InterPro"/>
</dbReference>
<evidence type="ECO:0000259" key="8">
    <source>
        <dbReference type="PROSITE" id="PS51755"/>
    </source>
</evidence>
<evidence type="ECO:0000256" key="5">
    <source>
        <dbReference type="ARBA" id="ARBA00023163"/>
    </source>
</evidence>
<evidence type="ECO:0000256" key="1">
    <source>
        <dbReference type="ARBA" id="ARBA00005820"/>
    </source>
</evidence>
<evidence type="ECO:0000256" key="4">
    <source>
        <dbReference type="ARBA" id="ARBA00023125"/>
    </source>
</evidence>
<accession>A0A3S9PS55</accession>
<dbReference type="GO" id="GO:0043531">
    <property type="term" value="F:ADP binding"/>
    <property type="evidence" value="ECO:0007669"/>
    <property type="project" value="InterPro"/>
</dbReference>
<dbReference type="Gene3D" id="1.10.10.10">
    <property type="entry name" value="Winged helix-like DNA-binding domain superfamily/Winged helix DNA-binding domain"/>
    <property type="match status" value="1"/>
</dbReference>
<dbReference type="Gene3D" id="3.40.50.300">
    <property type="entry name" value="P-loop containing nucleotide triphosphate hydrolases"/>
    <property type="match status" value="1"/>
</dbReference>
<dbReference type="EMBL" id="CP034587">
    <property type="protein sequence ID" value="AZQ75143.1"/>
    <property type="molecule type" value="Genomic_DNA"/>
</dbReference>
<dbReference type="Pfam" id="PF00486">
    <property type="entry name" value="Trans_reg_C"/>
    <property type="match status" value="1"/>
</dbReference>
<dbReference type="InterPro" id="IPR027417">
    <property type="entry name" value="P-loop_NTPase"/>
</dbReference>
<dbReference type="InterPro" id="IPR003593">
    <property type="entry name" value="AAA+_ATPase"/>
</dbReference>
<feature type="domain" description="OmpR/PhoB-type" evidence="8">
    <location>
        <begin position="1"/>
        <end position="100"/>
    </location>
</feature>
<dbReference type="RefSeq" id="WP_126917645.1">
    <property type="nucleotide sequence ID" value="NZ_CP034587.1"/>
</dbReference>
<dbReference type="InterPro" id="IPR016032">
    <property type="entry name" value="Sig_transdc_resp-reg_C-effctor"/>
</dbReference>
<evidence type="ECO:0000313" key="10">
    <source>
        <dbReference type="Proteomes" id="UP000267900"/>
    </source>
</evidence>
<dbReference type="Pfam" id="PF03704">
    <property type="entry name" value="BTAD"/>
    <property type="match status" value="1"/>
</dbReference>
<dbReference type="InterPro" id="IPR042197">
    <property type="entry name" value="Apaf_helical"/>
</dbReference>
<dbReference type="AlphaFoldDB" id="A0A3S9PS55"/>
<name>A0A3S9PS55_STRLT</name>
<dbReference type="SMART" id="SM00862">
    <property type="entry name" value="Trans_reg_C"/>
    <property type="match status" value="1"/>
</dbReference>
<dbReference type="Pfam" id="PF05729">
    <property type="entry name" value="NACHT"/>
    <property type="match status" value="1"/>
</dbReference>
<dbReference type="InterPro" id="IPR005158">
    <property type="entry name" value="BTAD"/>
</dbReference>
<keyword evidence="10" id="KW-1185">Reference proteome</keyword>
<keyword evidence="2" id="KW-0902">Two-component regulatory system</keyword>
<dbReference type="CDD" id="cd15831">
    <property type="entry name" value="BTAD"/>
    <property type="match status" value="1"/>
</dbReference>
<keyword evidence="3" id="KW-0805">Transcription regulation</keyword>
<dbReference type="SMART" id="SM00382">
    <property type="entry name" value="AAA"/>
    <property type="match status" value="1"/>
</dbReference>
<dbReference type="InterPro" id="IPR036388">
    <property type="entry name" value="WH-like_DNA-bd_sf"/>
</dbReference>
<dbReference type="SMART" id="SM01043">
    <property type="entry name" value="BTAD"/>
    <property type="match status" value="1"/>
</dbReference>
<dbReference type="GO" id="GO:0003677">
    <property type="term" value="F:DNA binding"/>
    <property type="evidence" value="ECO:0007669"/>
    <property type="project" value="UniProtKB-UniRule"/>
</dbReference>
<gene>
    <name evidence="9" type="ORF">EKH77_31895</name>
</gene>
<dbReference type="SUPFAM" id="SSF46894">
    <property type="entry name" value="C-terminal effector domain of the bipartite response regulators"/>
    <property type="match status" value="1"/>
</dbReference>